<dbReference type="EMBL" id="CP060696">
    <property type="protein sequence ID" value="QNO18879.1"/>
    <property type="molecule type" value="Genomic_DNA"/>
</dbReference>
<proteinExistence type="predicted"/>
<dbReference type="SUPFAM" id="SSF46689">
    <property type="entry name" value="Homeodomain-like"/>
    <property type="match status" value="1"/>
</dbReference>
<evidence type="ECO:0000313" key="2">
    <source>
        <dbReference type="Proteomes" id="UP000516046"/>
    </source>
</evidence>
<sequence>MQKYYIASTAAYQVTISSMAYKVLSYLQTCADYKTRTCFPKRKTIAVKCGISVRSVVRAVNDLCAAGLLKRKFQFAFFVGDNAIRQKENLYTVIDDPQISLQGTNGTTAGNFSEEAKDGSKGCVDKNILYRAQSADFSELTGSELRVYNYITLRAGKGCSCFLSKREIAAGCEISTATVYRCIKKLANKGLLGIQAQTRNSITGDNGTASNLYTILPFARRPKLAAAKLLFAFLLNRTLCYSPISPDSVTGEGFTVVTPRTLSLKNKTLKKEPEWKTKFIERGRNWLSKILNTDGKV</sequence>
<dbReference type="Pfam" id="PF13730">
    <property type="entry name" value="HTH_36"/>
    <property type="match status" value="2"/>
</dbReference>
<protein>
    <submittedName>
        <fullName evidence="1">Helix-turn-helix domain-containing protein</fullName>
    </submittedName>
</protein>
<accession>A0A7G9WJL7</accession>
<keyword evidence="2" id="KW-1185">Reference proteome</keyword>
<dbReference type="Gene3D" id="1.10.10.10">
    <property type="entry name" value="Winged helix-like DNA-binding domain superfamily/Winged helix DNA-binding domain"/>
    <property type="match status" value="2"/>
</dbReference>
<reference evidence="1 2" key="1">
    <citation type="submission" date="2020-08" db="EMBL/GenBank/DDBJ databases">
        <authorList>
            <person name="Ren C."/>
            <person name="Gu Y."/>
            <person name="Xu Y."/>
        </authorList>
    </citation>
    <scope>NUCLEOTIDE SEQUENCE [LARGE SCALE GENOMIC DNA]</scope>
    <source>
        <strain evidence="1 2">LBM18003</strain>
    </source>
</reference>
<dbReference type="KEGG" id="caml:H6X83_04420"/>
<dbReference type="InterPro" id="IPR036388">
    <property type="entry name" value="WH-like_DNA-bd_sf"/>
</dbReference>
<dbReference type="RefSeq" id="WP_212507948.1">
    <property type="nucleotide sequence ID" value="NZ_CP060696.1"/>
</dbReference>
<dbReference type="Proteomes" id="UP000516046">
    <property type="component" value="Chromosome"/>
</dbReference>
<dbReference type="AlphaFoldDB" id="A0A7G9WJL7"/>
<name>A0A7G9WJL7_9FIRM</name>
<evidence type="ECO:0000313" key="1">
    <source>
        <dbReference type="EMBL" id="QNO18879.1"/>
    </source>
</evidence>
<organism evidence="1 2">
    <name type="scientific">Caproicibacterium amylolyticum</name>
    <dbReference type="NCBI Taxonomy" id="2766537"/>
    <lineage>
        <taxon>Bacteria</taxon>
        <taxon>Bacillati</taxon>
        <taxon>Bacillota</taxon>
        <taxon>Clostridia</taxon>
        <taxon>Eubacteriales</taxon>
        <taxon>Oscillospiraceae</taxon>
        <taxon>Caproicibacterium</taxon>
    </lineage>
</organism>
<gene>
    <name evidence="1" type="ORF">H6X83_04420</name>
</gene>
<dbReference type="InterPro" id="IPR009057">
    <property type="entry name" value="Homeodomain-like_sf"/>
</dbReference>